<feature type="signal peptide" evidence="2">
    <location>
        <begin position="1"/>
        <end position="24"/>
    </location>
</feature>
<feature type="compositionally biased region" description="Low complexity" evidence="1">
    <location>
        <begin position="36"/>
        <end position="48"/>
    </location>
</feature>
<organism evidence="3 4">
    <name type="scientific">Ectocarpus siliculosus</name>
    <name type="common">Brown alga</name>
    <name type="synonym">Conferva siliculosa</name>
    <dbReference type="NCBI Taxonomy" id="2880"/>
    <lineage>
        <taxon>Eukaryota</taxon>
        <taxon>Sar</taxon>
        <taxon>Stramenopiles</taxon>
        <taxon>Ochrophyta</taxon>
        <taxon>PX clade</taxon>
        <taxon>Phaeophyceae</taxon>
        <taxon>Ectocarpales</taxon>
        <taxon>Ectocarpaceae</taxon>
        <taxon>Ectocarpus</taxon>
    </lineage>
</organism>
<name>D8LCS1_ECTSI</name>
<gene>
    <name evidence="3" type="ORF">Esi_0011_0194</name>
</gene>
<protein>
    <submittedName>
        <fullName evidence="3">Uncharacterized protein</fullName>
    </submittedName>
</protein>
<dbReference type="EMBL" id="FN647789">
    <property type="protein sequence ID" value="CBN79584.1"/>
    <property type="molecule type" value="Genomic_DNA"/>
</dbReference>
<dbReference type="InParanoid" id="D8LCS1"/>
<sequence>MVITTRCSGLAILVLLSLLGDGEALFGRGKGGGGAATAAKKTSRGTKGSPARTKLDPDMMETAAMQASERLLMWGTTTIFQLKEAARMKGHVERLQASSQQVDQNGRAMVKMDPPMYKAVVGSSLGNVFLMLNSPNFGKLSEKAKSMLKDEGRQMRLIDMDQRTKESFAAQKGQPTGVKGPEGYLEGALLNKEVAAAHEKFLADVEALSSSAVGKKAAASAEAYHQAMLAYTTSEDYRSSLKSSRSKKK</sequence>
<dbReference type="OrthoDB" id="10361524at2759"/>
<proteinExistence type="predicted"/>
<reference evidence="3 4" key="1">
    <citation type="journal article" date="2010" name="Nature">
        <title>The Ectocarpus genome and the independent evolution of multicellularity in brown algae.</title>
        <authorList>
            <person name="Cock J.M."/>
            <person name="Sterck L."/>
            <person name="Rouze P."/>
            <person name="Scornet D."/>
            <person name="Allen A.E."/>
            <person name="Amoutzias G."/>
            <person name="Anthouard V."/>
            <person name="Artiguenave F."/>
            <person name="Aury J.M."/>
            <person name="Badger J.H."/>
            <person name="Beszteri B."/>
            <person name="Billiau K."/>
            <person name="Bonnet E."/>
            <person name="Bothwell J.H."/>
            <person name="Bowler C."/>
            <person name="Boyen C."/>
            <person name="Brownlee C."/>
            <person name="Carrano C.J."/>
            <person name="Charrier B."/>
            <person name="Cho G.Y."/>
            <person name="Coelho S.M."/>
            <person name="Collen J."/>
            <person name="Corre E."/>
            <person name="Da Silva C."/>
            <person name="Delage L."/>
            <person name="Delaroque N."/>
            <person name="Dittami S.M."/>
            <person name="Doulbeau S."/>
            <person name="Elias M."/>
            <person name="Farnham G."/>
            <person name="Gachon C.M."/>
            <person name="Gschloessl B."/>
            <person name="Heesch S."/>
            <person name="Jabbari K."/>
            <person name="Jubin C."/>
            <person name="Kawai H."/>
            <person name="Kimura K."/>
            <person name="Kloareg B."/>
            <person name="Kupper F.C."/>
            <person name="Lang D."/>
            <person name="Le Bail A."/>
            <person name="Leblanc C."/>
            <person name="Lerouge P."/>
            <person name="Lohr M."/>
            <person name="Lopez P.J."/>
            <person name="Martens C."/>
            <person name="Maumus F."/>
            <person name="Michel G."/>
            <person name="Miranda-Saavedra D."/>
            <person name="Morales J."/>
            <person name="Moreau H."/>
            <person name="Motomura T."/>
            <person name="Nagasato C."/>
            <person name="Napoli C.A."/>
            <person name="Nelson D.R."/>
            <person name="Nyvall-Collen P."/>
            <person name="Peters A.F."/>
            <person name="Pommier C."/>
            <person name="Potin P."/>
            <person name="Poulain J."/>
            <person name="Quesneville H."/>
            <person name="Read B."/>
            <person name="Rensing S.A."/>
            <person name="Ritter A."/>
            <person name="Rousvoal S."/>
            <person name="Samanta M."/>
            <person name="Samson G."/>
            <person name="Schroeder D.C."/>
            <person name="Segurens B."/>
            <person name="Strittmatter M."/>
            <person name="Tonon T."/>
            <person name="Tregear J.W."/>
            <person name="Valentin K."/>
            <person name="von Dassow P."/>
            <person name="Yamagishi T."/>
            <person name="Van de Peer Y."/>
            <person name="Wincker P."/>
        </authorList>
    </citation>
    <scope>NUCLEOTIDE SEQUENCE [LARGE SCALE GENOMIC DNA]</scope>
    <source>
        <strain evidence="4">Ec32 / CCAP1310/4</strain>
    </source>
</reference>
<evidence type="ECO:0000313" key="4">
    <source>
        <dbReference type="Proteomes" id="UP000002630"/>
    </source>
</evidence>
<dbReference type="Proteomes" id="UP000002630">
    <property type="component" value="Linkage Group LG09"/>
</dbReference>
<evidence type="ECO:0000313" key="3">
    <source>
        <dbReference type="EMBL" id="CBN79584.1"/>
    </source>
</evidence>
<evidence type="ECO:0000256" key="1">
    <source>
        <dbReference type="SAM" id="MobiDB-lite"/>
    </source>
</evidence>
<feature type="region of interest" description="Disordered" evidence="1">
    <location>
        <begin position="30"/>
        <end position="54"/>
    </location>
</feature>
<dbReference type="AlphaFoldDB" id="D8LCS1"/>
<keyword evidence="2" id="KW-0732">Signal</keyword>
<dbReference type="EMBL" id="FN649734">
    <property type="protein sequence ID" value="CBN79584.1"/>
    <property type="molecule type" value="Genomic_DNA"/>
</dbReference>
<accession>D8LCS1</accession>
<evidence type="ECO:0000256" key="2">
    <source>
        <dbReference type="SAM" id="SignalP"/>
    </source>
</evidence>
<feature type="chain" id="PRO_5003117027" evidence="2">
    <location>
        <begin position="25"/>
        <end position="249"/>
    </location>
</feature>
<keyword evidence="4" id="KW-1185">Reference proteome</keyword>